<protein>
    <submittedName>
        <fullName evidence="4">NACHT domain-containing protein</fullName>
    </submittedName>
</protein>
<dbReference type="RefSeq" id="WP_344808700.1">
    <property type="nucleotide sequence ID" value="NZ_BAABAB010000044.1"/>
</dbReference>
<dbReference type="Pfam" id="PF22733">
    <property type="entry name" value="NNH1"/>
    <property type="match status" value="1"/>
</dbReference>
<reference evidence="5" key="1">
    <citation type="journal article" date="2019" name="Int. J. Syst. Evol. Microbiol.">
        <title>The Global Catalogue of Microorganisms (GCM) 10K type strain sequencing project: providing services to taxonomists for standard genome sequencing and annotation.</title>
        <authorList>
            <consortium name="The Broad Institute Genomics Platform"/>
            <consortium name="The Broad Institute Genome Sequencing Center for Infectious Disease"/>
            <person name="Wu L."/>
            <person name="Ma J."/>
        </authorList>
    </citation>
    <scope>NUCLEOTIDE SEQUENCE [LARGE SCALE GENOMIC DNA]</scope>
    <source>
        <strain evidence="5">JCM 16929</strain>
    </source>
</reference>
<evidence type="ECO:0000259" key="3">
    <source>
        <dbReference type="PROSITE" id="PS50837"/>
    </source>
</evidence>
<evidence type="ECO:0000313" key="4">
    <source>
        <dbReference type="EMBL" id="GAA3636985.1"/>
    </source>
</evidence>
<dbReference type="PROSITE" id="PS50837">
    <property type="entry name" value="NACHT"/>
    <property type="match status" value="1"/>
</dbReference>
<dbReference type="InterPro" id="IPR054547">
    <property type="entry name" value="NNH1"/>
</dbReference>
<dbReference type="PANTHER" id="PTHR46844">
    <property type="entry name" value="SLR5058 PROTEIN"/>
    <property type="match status" value="1"/>
</dbReference>
<proteinExistence type="predicted"/>
<evidence type="ECO:0000313" key="5">
    <source>
        <dbReference type="Proteomes" id="UP001501490"/>
    </source>
</evidence>
<dbReference type="EMBL" id="BAABAB010000044">
    <property type="protein sequence ID" value="GAA3636985.1"/>
    <property type="molecule type" value="Genomic_DNA"/>
</dbReference>
<dbReference type="SUPFAM" id="SSF52540">
    <property type="entry name" value="P-loop containing nucleoside triphosphate hydrolases"/>
    <property type="match status" value="1"/>
</dbReference>
<dbReference type="Proteomes" id="UP001501490">
    <property type="component" value="Unassembled WGS sequence"/>
</dbReference>
<dbReference type="InterPro" id="IPR027417">
    <property type="entry name" value="P-loop_NTPase"/>
</dbReference>
<gene>
    <name evidence="4" type="ORF">GCM10022236_44370</name>
</gene>
<dbReference type="PANTHER" id="PTHR46844:SF1">
    <property type="entry name" value="SLR5058 PROTEIN"/>
    <property type="match status" value="1"/>
</dbReference>
<keyword evidence="1" id="KW-0547">Nucleotide-binding</keyword>
<evidence type="ECO:0000256" key="1">
    <source>
        <dbReference type="ARBA" id="ARBA00022741"/>
    </source>
</evidence>
<accession>A0ABP7ANI3</accession>
<keyword evidence="2" id="KW-0067">ATP-binding</keyword>
<dbReference type="InterPro" id="IPR007111">
    <property type="entry name" value="NACHT_NTPase"/>
</dbReference>
<dbReference type="InterPro" id="IPR032675">
    <property type="entry name" value="LRR_dom_sf"/>
</dbReference>
<dbReference type="Gene3D" id="3.80.10.10">
    <property type="entry name" value="Ribonuclease Inhibitor"/>
    <property type="match status" value="2"/>
</dbReference>
<organism evidence="4 5">
    <name type="scientific">Microlunatus ginsengisoli</name>
    <dbReference type="NCBI Taxonomy" id="363863"/>
    <lineage>
        <taxon>Bacteria</taxon>
        <taxon>Bacillati</taxon>
        <taxon>Actinomycetota</taxon>
        <taxon>Actinomycetes</taxon>
        <taxon>Propionibacteriales</taxon>
        <taxon>Propionibacteriaceae</taxon>
        <taxon>Microlunatus</taxon>
    </lineage>
</organism>
<name>A0ABP7ANI3_9ACTN</name>
<feature type="domain" description="NACHT" evidence="3">
    <location>
        <begin position="281"/>
        <end position="615"/>
    </location>
</feature>
<comment type="caution">
    <text evidence="4">The sequence shown here is derived from an EMBL/GenBank/DDBJ whole genome shotgun (WGS) entry which is preliminary data.</text>
</comment>
<sequence>MLETLLLQLGTSAAKAVAKMWIKSEVAITLTDGVIDQLSGRVSSITERRRTSRQFAVMAERIAEQLAPLLDNEYRGLAENEKLATLVAVTNVIGTVQHLDPSNLFAIDLDPTALEHLLTESPSMKERDDLNPPAQYLFDRLLRENCSYVVELAAGLPSFTSSALVELLRRETHIQNVVETILSQIPQPEVERESEDQQFELRYRRQVSRVLNQLELFGLSLSEASARYQLSVAYITLTASMSQHFVPTAGHETDNDDEAEVDRSSDEGAVFPVDEVLASSNRHVIRGEAGSGKTTLLQWLAVTAARDAFEGPLESWSRMIPIFLQLRRYANSQLPLPQEFLHHVAGNIVGIMPPGWVHRQMDAGRVLLLLDGVDELPENQRDSARDWLQELLIQFPQCRFVVTTRPPAVPEDWLAEAGFAVSELTPMGTADIVAFVEHWYAAARRLNTNAEDMQLARFERDLIAKIREVPSLRGLASTPLLCAMLCALNRDRRTKLPRDRMELYRIALESLLERRDIEREIAVADIDLGLREKEMLLQDLAFWLLLNSRSDLERDVAISRVALRLPYLPAIEASPSDVFDYLLVRSGLIREPVEGRIDFIHRTFQEYLAAARVVTEENIPLLIEKATDDQWRETVILGVGHASPKQRDSLLRGLLKRGREENSNRHRLYLLAGACLETAVELNPDTTAAVHASLAQALPPINMTEARAVASAGSETATLLAQFVGRRASVAAACVRALCLIGTDGALEVLKAYRADSRRTVVRELLRGWDNFECDRYAREILSHAKLEGTLELNDLEALDAVDHLQNVSSVAFTGSSSLRSLSRLRNIDKLTELNLPNGSQIADLQPIEGMTSLKSLLIHQAEMTSLPILPDSLQTLKLESCRQLADISALRHHPSIRSLQITQPAAEIDLSPLADTRLTDLDLSLRARATVRAPDWLPRDGRLRSLKLRSIMGEGRRFGFSLGAGHSCNALKRHDDLHTLELSPVSGDMRSLEGIAAGISTLVLHDCVHLADASQLAGSKLEKLVLWDAAELVDFRFLATLTELRDLNLRGCKGFNDLKLLRAASKLQFLEISDTGISDLTGIGDQHPSLGMLSLSGCPLDSLDPLIGVEDCWILLDRKLSRLITDELRAQNDIFATAYVEDEDDD</sequence>
<dbReference type="Gene3D" id="3.40.50.300">
    <property type="entry name" value="P-loop containing nucleotide triphosphate hydrolases"/>
    <property type="match status" value="1"/>
</dbReference>
<evidence type="ECO:0000256" key="2">
    <source>
        <dbReference type="ARBA" id="ARBA00022840"/>
    </source>
</evidence>
<dbReference type="SUPFAM" id="SSF52058">
    <property type="entry name" value="L domain-like"/>
    <property type="match status" value="1"/>
</dbReference>
<dbReference type="Pfam" id="PF05729">
    <property type="entry name" value="NACHT"/>
    <property type="match status" value="1"/>
</dbReference>
<keyword evidence="5" id="KW-1185">Reference proteome</keyword>